<keyword evidence="3 5" id="KW-1133">Transmembrane helix</keyword>
<organism evidence="8 9">
    <name type="scientific">Dreissena polymorpha</name>
    <name type="common">Zebra mussel</name>
    <name type="synonym">Mytilus polymorpha</name>
    <dbReference type="NCBI Taxonomy" id="45954"/>
    <lineage>
        <taxon>Eukaryota</taxon>
        <taxon>Metazoa</taxon>
        <taxon>Spiralia</taxon>
        <taxon>Lophotrochozoa</taxon>
        <taxon>Mollusca</taxon>
        <taxon>Bivalvia</taxon>
        <taxon>Autobranchia</taxon>
        <taxon>Heteroconchia</taxon>
        <taxon>Euheterodonta</taxon>
        <taxon>Imparidentia</taxon>
        <taxon>Neoheterodontei</taxon>
        <taxon>Myida</taxon>
        <taxon>Dreissenoidea</taxon>
        <taxon>Dreissenidae</taxon>
        <taxon>Dreissena</taxon>
    </lineage>
</organism>
<dbReference type="GO" id="GO:0005230">
    <property type="term" value="F:extracellular ligand-gated monoatomic ion channel activity"/>
    <property type="evidence" value="ECO:0007669"/>
    <property type="project" value="InterPro"/>
</dbReference>
<feature type="transmembrane region" description="Helical" evidence="5">
    <location>
        <begin position="238"/>
        <end position="257"/>
    </location>
</feature>
<dbReference type="InterPro" id="IPR006201">
    <property type="entry name" value="Neur_channel"/>
</dbReference>
<evidence type="ECO:0000256" key="6">
    <source>
        <dbReference type="SAM" id="SignalP"/>
    </source>
</evidence>
<evidence type="ECO:0000256" key="2">
    <source>
        <dbReference type="ARBA" id="ARBA00022692"/>
    </source>
</evidence>
<dbReference type="Proteomes" id="UP000828390">
    <property type="component" value="Unassembled WGS sequence"/>
</dbReference>
<feature type="signal peptide" evidence="6">
    <location>
        <begin position="1"/>
        <end position="18"/>
    </location>
</feature>
<evidence type="ECO:0000256" key="5">
    <source>
        <dbReference type="SAM" id="Phobius"/>
    </source>
</evidence>
<dbReference type="InterPro" id="IPR006202">
    <property type="entry name" value="Neur_chan_lig-bd"/>
</dbReference>
<dbReference type="InterPro" id="IPR036734">
    <property type="entry name" value="Neur_chan_lig-bd_sf"/>
</dbReference>
<dbReference type="Pfam" id="PF02931">
    <property type="entry name" value="Neur_chan_LBD"/>
    <property type="match status" value="1"/>
</dbReference>
<evidence type="ECO:0000256" key="3">
    <source>
        <dbReference type="ARBA" id="ARBA00022989"/>
    </source>
</evidence>
<dbReference type="GO" id="GO:0004888">
    <property type="term" value="F:transmembrane signaling receptor activity"/>
    <property type="evidence" value="ECO:0007669"/>
    <property type="project" value="InterPro"/>
</dbReference>
<comment type="caution">
    <text evidence="8">The sequence shown here is derived from an EMBL/GenBank/DDBJ whole genome shotgun (WGS) entry which is preliminary data.</text>
</comment>
<dbReference type="SUPFAM" id="SSF63712">
    <property type="entry name" value="Nicotinic receptor ligand binding domain-like"/>
    <property type="match status" value="1"/>
</dbReference>
<dbReference type="AlphaFoldDB" id="A0A9D4DU77"/>
<evidence type="ECO:0000256" key="1">
    <source>
        <dbReference type="ARBA" id="ARBA00004141"/>
    </source>
</evidence>
<evidence type="ECO:0000259" key="7">
    <source>
        <dbReference type="Pfam" id="PF02931"/>
    </source>
</evidence>
<comment type="subcellular location">
    <subcellularLocation>
        <location evidence="1">Membrane</location>
        <topology evidence="1">Multi-pass membrane protein</topology>
    </subcellularLocation>
</comment>
<accession>A0A9D4DU77</accession>
<dbReference type="SUPFAM" id="SSF90112">
    <property type="entry name" value="Neurotransmitter-gated ion-channel transmembrane pore"/>
    <property type="match status" value="1"/>
</dbReference>
<sequence length="396" mass="45507">MRHRNTLIFLCCIEAVSAAYSASGETSIRARTAMAPGYDAFSRPNDTTEVMIGVSVLNIEEWDRQKQIYSFTAWITAEWIDERLTWDPATNDGIESVFSTQDLIWKPDIAVDNIAEDLNAVIEAASFPRYDYTGRVVWRSKGYFRVYCKIGDDYLTKQQQSCLLEVTGWRYSISEVRFMLQENAINTKYFSTHTKWSITDTRTVTAELGDSVSNKTEFIFPKLEFWFNIEREHREGNVLIFAVYFTAWLMLMTFFVPAQSGERLSYIVALYLSMIVILSSIYEKLPSDFVRASGVDSYLFWLIALSGQAVFLSVMILHVHYNGMPSFTKTLCGLCCLIRKEYCPNSVDLTHESSAPESSDRRKKYVFMLEAVFFFLYFIQMCILSLITSISISNAN</sequence>
<protein>
    <recommendedName>
        <fullName evidence="7">Neurotransmitter-gated ion-channel ligand-binding domain-containing protein</fullName>
    </recommendedName>
</protein>
<keyword evidence="6" id="KW-0732">Signal</keyword>
<dbReference type="CDD" id="cd19051">
    <property type="entry name" value="LGIC_TM_cation"/>
    <property type="match status" value="1"/>
</dbReference>
<gene>
    <name evidence="8" type="ORF">DPMN_190207</name>
</gene>
<feature type="transmembrane region" description="Helical" evidence="5">
    <location>
        <begin position="264"/>
        <end position="282"/>
    </location>
</feature>
<evidence type="ECO:0000256" key="4">
    <source>
        <dbReference type="ARBA" id="ARBA00023136"/>
    </source>
</evidence>
<feature type="chain" id="PRO_5039307866" description="Neurotransmitter-gated ion-channel ligand-binding domain-containing protein" evidence="6">
    <location>
        <begin position="19"/>
        <end position="396"/>
    </location>
</feature>
<dbReference type="InterPro" id="IPR036719">
    <property type="entry name" value="Neuro-gated_channel_TM_sf"/>
</dbReference>
<keyword evidence="2 5" id="KW-0812">Transmembrane</keyword>
<keyword evidence="4 5" id="KW-0472">Membrane</keyword>
<reference evidence="8" key="2">
    <citation type="submission" date="2020-11" db="EMBL/GenBank/DDBJ databases">
        <authorList>
            <person name="McCartney M.A."/>
            <person name="Auch B."/>
            <person name="Kono T."/>
            <person name="Mallez S."/>
            <person name="Becker A."/>
            <person name="Gohl D.M."/>
            <person name="Silverstein K.A.T."/>
            <person name="Koren S."/>
            <person name="Bechman K.B."/>
            <person name="Herman A."/>
            <person name="Abrahante J.E."/>
            <person name="Garbe J."/>
        </authorList>
    </citation>
    <scope>NUCLEOTIDE SEQUENCE</scope>
    <source>
        <strain evidence="8">Duluth1</strain>
        <tissue evidence="8">Whole animal</tissue>
    </source>
</reference>
<dbReference type="EMBL" id="JAIWYP010000010">
    <property type="protein sequence ID" value="KAH3755511.1"/>
    <property type="molecule type" value="Genomic_DNA"/>
</dbReference>
<feature type="domain" description="Neurotransmitter-gated ion-channel ligand-binding" evidence="7">
    <location>
        <begin position="36"/>
        <end position="232"/>
    </location>
</feature>
<feature type="transmembrane region" description="Helical" evidence="5">
    <location>
        <begin position="371"/>
        <end position="392"/>
    </location>
</feature>
<dbReference type="CDD" id="cd18989">
    <property type="entry name" value="LGIC_ECD_cation"/>
    <property type="match status" value="1"/>
</dbReference>
<dbReference type="Gene3D" id="2.70.170.10">
    <property type="entry name" value="Neurotransmitter-gated ion-channel ligand-binding domain"/>
    <property type="match status" value="1"/>
</dbReference>
<dbReference type="InterPro" id="IPR038050">
    <property type="entry name" value="Neuro_actylchol_rec"/>
</dbReference>
<evidence type="ECO:0000313" key="9">
    <source>
        <dbReference type="Proteomes" id="UP000828390"/>
    </source>
</evidence>
<keyword evidence="9" id="KW-1185">Reference proteome</keyword>
<reference evidence="8" key="1">
    <citation type="journal article" date="2019" name="bioRxiv">
        <title>The Genome of the Zebra Mussel, Dreissena polymorpha: A Resource for Invasive Species Research.</title>
        <authorList>
            <person name="McCartney M.A."/>
            <person name="Auch B."/>
            <person name="Kono T."/>
            <person name="Mallez S."/>
            <person name="Zhang Y."/>
            <person name="Obille A."/>
            <person name="Becker A."/>
            <person name="Abrahante J.E."/>
            <person name="Garbe J."/>
            <person name="Badalamenti J.P."/>
            <person name="Herman A."/>
            <person name="Mangelson H."/>
            <person name="Liachko I."/>
            <person name="Sullivan S."/>
            <person name="Sone E.D."/>
            <person name="Koren S."/>
            <person name="Silverstein K.A.T."/>
            <person name="Beckman K.B."/>
            <person name="Gohl D.M."/>
        </authorList>
    </citation>
    <scope>NUCLEOTIDE SEQUENCE</scope>
    <source>
        <strain evidence="8">Duluth1</strain>
        <tissue evidence="8">Whole animal</tissue>
    </source>
</reference>
<dbReference type="PANTHER" id="PTHR18945">
    <property type="entry name" value="NEUROTRANSMITTER GATED ION CHANNEL"/>
    <property type="match status" value="1"/>
</dbReference>
<evidence type="ECO:0000313" key="8">
    <source>
        <dbReference type="EMBL" id="KAH3755511.1"/>
    </source>
</evidence>
<dbReference type="GO" id="GO:0016020">
    <property type="term" value="C:membrane"/>
    <property type="evidence" value="ECO:0007669"/>
    <property type="project" value="UniProtKB-SubCell"/>
</dbReference>
<proteinExistence type="predicted"/>
<name>A0A9D4DU77_DREPO</name>
<feature type="transmembrane region" description="Helical" evidence="5">
    <location>
        <begin position="298"/>
        <end position="319"/>
    </location>
</feature>
<dbReference type="Gene3D" id="1.20.58.390">
    <property type="entry name" value="Neurotransmitter-gated ion-channel transmembrane domain"/>
    <property type="match status" value="1"/>
</dbReference>